<dbReference type="GO" id="GO:0005886">
    <property type="term" value="C:plasma membrane"/>
    <property type="evidence" value="ECO:0007669"/>
    <property type="project" value="TreeGrafter"/>
</dbReference>
<evidence type="ECO:0000256" key="1">
    <source>
        <dbReference type="ARBA" id="ARBA00008932"/>
    </source>
</evidence>
<keyword evidence="4" id="KW-1185">Reference proteome</keyword>
<dbReference type="InterPro" id="IPR008962">
    <property type="entry name" value="PapD-like_sf"/>
</dbReference>
<dbReference type="OrthoDB" id="264603at2759"/>
<dbReference type="InterPro" id="IPR016763">
    <property type="entry name" value="VAP"/>
</dbReference>
<dbReference type="PANTHER" id="PTHR10809:SF136">
    <property type="entry name" value="MSP DOMAIN CONTAINING PROTEIN, EXPRESSED"/>
    <property type="match status" value="1"/>
</dbReference>
<gene>
    <name evidence="3" type="ORF">EJB05_23777</name>
</gene>
<accession>A0A5J9V7J1</accession>
<dbReference type="GO" id="GO:0005776">
    <property type="term" value="C:autophagosome"/>
    <property type="evidence" value="ECO:0007669"/>
    <property type="project" value="EnsemblPlants"/>
</dbReference>
<proteinExistence type="inferred from homology"/>
<dbReference type="GO" id="GO:0090158">
    <property type="term" value="P:endoplasmic reticulum membrane organization"/>
    <property type="evidence" value="ECO:0007669"/>
    <property type="project" value="TreeGrafter"/>
</dbReference>
<reference evidence="3 4" key="1">
    <citation type="journal article" date="2019" name="Sci. Rep.">
        <title>A high-quality genome of Eragrostis curvula grass provides insights into Poaceae evolution and supports new strategies to enhance forage quality.</title>
        <authorList>
            <person name="Carballo J."/>
            <person name="Santos B.A.C.M."/>
            <person name="Zappacosta D."/>
            <person name="Garbus I."/>
            <person name="Selva J.P."/>
            <person name="Gallo C.A."/>
            <person name="Diaz A."/>
            <person name="Albertini E."/>
            <person name="Caccamo M."/>
            <person name="Echenique V."/>
        </authorList>
    </citation>
    <scope>NUCLEOTIDE SEQUENCE [LARGE SCALE GENOMIC DNA]</scope>
    <source>
        <strain evidence="4">cv. Victoria</strain>
        <tissue evidence="3">Leaf</tissue>
    </source>
</reference>
<dbReference type="AlphaFoldDB" id="A0A5J9V7J1"/>
<dbReference type="GO" id="GO:0000326">
    <property type="term" value="C:protein storage vacuole"/>
    <property type="evidence" value="ECO:0007669"/>
    <property type="project" value="EnsemblPlants"/>
</dbReference>
<dbReference type="InterPro" id="IPR000535">
    <property type="entry name" value="MSP_dom"/>
</dbReference>
<dbReference type="EMBL" id="RWGY01000011">
    <property type="protein sequence ID" value="TVU32059.1"/>
    <property type="molecule type" value="Genomic_DNA"/>
</dbReference>
<feature type="non-terminal residue" evidence="3">
    <location>
        <position position="1"/>
    </location>
</feature>
<dbReference type="GO" id="GO:0061817">
    <property type="term" value="P:endoplasmic reticulum-plasma membrane tethering"/>
    <property type="evidence" value="ECO:0007669"/>
    <property type="project" value="TreeGrafter"/>
</dbReference>
<dbReference type="Pfam" id="PF00635">
    <property type="entry name" value="Motile_Sperm"/>
    <property type="match status" value="1"/>
</dbReference>
<dbReference type="SUPFAM" id="SSF49354">
    <property type="entry name" value="PapD-like"/>
    <property type="match status" value="1"/>
</dbReference>
<dbReference type="InterPro" id="IPR013783">
    <property type="entry name" value="Ig-like_fold"/>
</dbReference>
<dbReference type="Gramene" id="TVU32059">
    <property type="protein sequence ID" value="TVU32059"/>
    <property type="gene ID" value="EJB05_23777"/>
</dbReference>
<evidence type="ECO:0000259" key="2">
    <source>
        <dbReference type="PROSITE" id="PS50202"/>
    </source>
</evidence>
<sequence>MAASGDLLDVDPPEIQFPFVLNKQISCPLRLTNRTSSTVAFKVKTTSPRKYCVRPNNGVVPPRSDAQFRFYELLAVTMQAQTVAPPDCSARTSSGGSVWQYRFVSQGHNLANGGYSEFYSGLIDSVVSELKGSKDFTSYVQASHYLDIFRHNWMELQSRHSLNSSHSWVIDIPRAQEILSDTCWEGDVQEARRKRAEFNEMAGFSVTTSKSVNQETGRKAGAQNAVSTDENTSYSSLVDFSGY</sequence>
<dbReference type="PANTHER" id="PTHR10809">
    <property type="entry name" value="VESICLE-ASSOCIATED MEMBRANE PROTEIN-ASSOCIATED PROTEIN"/>
    <property type="match status" value="1"/>
</dbReference>
<comment type="caution">
    <text evidence="3">The sequence shown here is derived from an EMBL/GenBank/DDBJ whole genome shotgun (WGS) entry which is preliminary data.</text>
</comment>
<dbReference type="Gene3D" id="2.60.40.10">
    <property type="entry name" value="Immunoglobulins"/>
    <property type="match status" value="1"/>
</dbReference>
<comment type="similarity">
    <text evidence="1">Belongs to the VAMP-associated protein (VAP) (TC 9.B.17) family.</text>
</comment>
<evidence type="ECO:0000313" key="3">
    <source>
        <dbReference type="EMBL" id="TVU32059.1"/>
    </source>
</evidence>
<dbReference type="PROSITE" id="PS50202">
    <property type="entry name" value="MSP"/>
    <property type="match status" value="1"/>
</dbReference>
<organism evidence="3 4">
    <name type="scientific">Eragrostis curvula</name>
    <name type="common">weeping love grass</name>
    <dbReference type="NCBI Taxonomy" id="38414"/>
    <lineage>
        <taxon>Eukaryota</taxon>
        <taxon>Viridiplantae</taxon>
        <taxon>Streptophyta</taxon>
        <taxon>Embryophyta</taxon>
        <taxon>Tracheophyta</taxon>
        <taxon>Spermatophyta</taxon>
        <taxon>Magnoliopsida</taxon>
        <taxon>Liliopsida</taxon>
        <taxon>Poales</taxon>
        <taxon>Poaceae</taxon>
        <taxon>PACMAD clade</taxon>
        <taxon>Chloridoideae</taxon>
        <taxon>Eragrostideae</taxon>
        <taxon>Eragrostidinae</taxon>
        <taxon>Eragrostis</taxon>
    </lineage>
</organism>
<name>A0A5J9V7J1_9POAL</name>
<dbReference type="GO" id="GO:0005789">
    <property type="term" value="C:endoplasmic reticulum membrane"/>
    <property type="evidence" value="ECO:0007669"/>
    <property type="project" value="EnsemblPlants"/>
</dbReference>
<evidence type="ECO:0000313" key="4">
    <source>
        <dbReference type="Proteomes" id="UP000324897"/>
    </source>
</evidence>
<feature type="domain" description="MSP" evidence="2">
    <location>
        <begin position="7"/>
        <end position="137"/>
    </location>
</feature>
<protein>
    <recommendedName>
        <fullName evidence="2">MSP domain-containing protein</fullName>
    </recommendedName>
</protein>
<dbReference type="Proteomes" id="UP000324897">
    <property type="component" value="Chromosome 1"/>
</dbReference>